<name>A0A1I5PEX5_9BACT</name>
<dbReference type="RefSeq" id="WP_177219305.1">
    <property type="nucleotide sequence ID" value="NZ_FOXH01000002.1"/>
</dbReference>
<evidence type="ECO:0000313" key="1">
    <source>
        <dbReference type="EMBL" id="SFP32370.1"/>
    </source>
</evidence>
<protein>
    <recommendedName>
        <fullName evidence="3">DUF4905 domain-containing protein</fullName>
    </recommendedName>
</protein>
<sequence>MHATFSHTFEGKIWNTAFDEFSPNDLLAIETRNESTRKVRFSVVNFKKQQIEFEDLNPENTWWLGMIGIFNEKLLLHRYSDFQKPEPLGIIAIDAFTGALKWRLDEWIFLNCDGEAITAFQINDESQPVYESFDLKTGVKFHKNTAKTPLNTQTEVFPSVHYTENNEFFPAIFKFLYRLLGIEAQKAVDYSEFQDKIIISYYIYRGNSLNNYLLVTDRKRNILLNDLIAETDGVGIDTFSVYSKTLLYIKNKNQLVSYEI</sequence>
<dbReference type="InterPro" id="IPR032595">
    <property type="entry name" value="DUF4905"/>
</dbReference>
<dbReference type="STRING" id="1079859.SAMN04515674_102433"/>
<keyword evidence="2" id="KW-1185">Reference proteome</keyword>
<dbReference type="Proteomes" id="UP000199306">
    <property type="component" value="Unassembled WGS sequence"/>
</dbReference>
<organism evidence="1 2">
    <name type="scientific">Pseudarcicella hirudinis</name>
    <dbReference type="NCBI Taxonomy" id="1079859"/>
    <lineage>
        <taxon>Bacteria</taxon>
        <taxon>Pseudomonadati</taxon>
        <taxon>Bacteroidota</taxon>
        <taxon>Cytophagia</taxon>
        <taxon>Cytophagales</taxon>
        <taxon>Flectobacillaceae</taxon>
        <taxon>Pseudarcicella</taxon>
    </lineage>
</organism>
<accession>A0A1I5PEX5</accession>
<dbReference type="EMBL" id="FOXH01000002">
    <property type="protein sequence ID" value="SFP32370.1"/>
    <property type="molecule type" value="Genomic_DNA"/>
</dbReference>
<dbReference type="Pfam" id="PF16248">
    <property type="entry name" value="DUF4905"/>
    <property type="match status" value="1"/>
</dbReference>
<evidence type="ECO:0008006" key="3">
    <source>
        <dbReference type="Google" id="ProtNLM"/>
    </source>
</evidence>
<gene>
    <name evidence="1" type="ORF">SAMN04515674_102433</name>
</gene>
<evidence type="ECO:0000313" key="2">
    <source>
        <dbReference type="Proteomes" id="UP000199306"/>
    </source>
</evidence>
<proteinExistence type="predicted"/>
<reference evidence="1 2" key="1">
    <citation type="submission" date="2016-10" db="EMBL/GenBank/DDBJ databases">
        <authorList>
            <person name="de Groot N.N."/>
        </authorList>
    </citation>
    <scope>NUCLEOTIDE SEQUENCE [LARGE SCALE GENOMIC DNA]</scope>
    <source>
        <strain evidence="2">E92,LMG 26720,CCM 7988</strain>
    </source>
</reference>
<dbReference type="AlphaFoldDB" id="A0A1I5PEX5"/>